<feature type="binding site" evidence="6">
    <location>
        <position position="266"/>
    </location>
    <ligand>
        <name>substrate</name>
    </ligand>
</feature>
<feature type="binding site" evidence="6">
    <location>
        <position position="294"/>
    </location>
    <ligand>
        <name>Fe cation</name>
        <dbReference type="ChEBI" id="CHEBI:24875"/>
    </ligand>
</feature>
<evidence type="ECO:0000256" key="1">
    <source>
        <dbReference type="ARBA" id="ARBA00022679"/>
    </source>
</evidence>
<evidence type="ECO:0000259" key="7">
    <source>
        <dbReference type="Pfam" id="PF00814"/>
    </source>
</evidence>
<dbReference type="SUPFAM" id="SSF53067">
    <property type="entry name" value="Actin-like ATPase domain"/>
    <property type="match status" value="1"/>
</dbReference>
<feature type="binding site" evidence="6">
    <location>
        <position position="178"/>
    </location>
    <ligand>
        <name>substrate</name>
    </ligand>
</feature>
<proteinExistence type="inferred from homology"/>
<reference evidence="8 9" key="1">
    <citation type="journal article" date="2015" name="Microbiome">
        <title>Genomic resolution of linkages in carbon, nitrogen, and sulfur cycling among widespread estuary sediment bacteria.</title>
        <authorList>
            <person name="Baker B.J."/>
            <person name="Lazar C.S."/>
            <person name="Teske A.P."/>
            <person name="Dick G.J."/>
        </authorList>
    </citation>
    <scope>NUCLEOTIDE SEQUENCE [LARGE SCALE GENOMIC DNA]</scope>
    <source>
        <strain evidence="8">SM23_60</strain>
    </source>
</reference>
<comment type="catalytic activity">
    <reaction evidence="5 6">
        <text>L-threonylcarbamoyladenylate + adenosine(37) in tRNA = N(6)-L-threonylcarbamoyladenosine(37) in tRNA + AMP + H(+)</text>
        <dbReference type="Rhea" id="RHEA:37059"/>
        <dbReference type="Rhea" id="RHEA-COMP:10162"/>
        <dbReference type="Rhea" id="RHEA-COMP:10163"/>
        <dbReference type="ChEBI" id="CHEBI:15378"/>
        <dbReference type="ChEBI" id="CHEBI:73682"/>
        <dbReference type="ChEBI" id="CHEBI:74411"/>
        <dbReference type="ChEBI" id="CHEBI:74418"/>
        <dbReference type="ChEBI" id="CHEBI:456215"/>
        <dbReference type="EC" id="2.3.1.234"/>
    </reaction>
</comment>
<dbReference type="GO" id="GO:0005506">
    <property type="term" value="F:iron ion binding"/>
    <property type="evidence" value="ECO:0007669"/>
    <property type="project" value="UniProtKB-UniRule"/>
</dbReference>
<evidence type="ECO:0000256" key="2">
    <source>
        <dbReference type="ARBA" id="ARBA00022694"/>
    </source>
</evidence>
<dbReference type="EMBL" id="LJUO01000006">
    <property type="protein sequence ID" value="KPK73583.1"/>
    <property type="molecule type" value="Genomic_DNA"/>
</dbReference>
<dbReference type="Pfam" id="PF00814">
    <property type="entry name" value="TsaD"/>
    <property type="match status" value="1"/>
</dbReference>
<evidence type="ECO:0000256" key="6">
    <source>
        <dbReference type="HAMAP-Rule" id="MF_01445"/>
    </source>
</evidence>
<feature type="binding site" evidence="6">
    <location>
        <position position="109"/>
    </location>
    <ligand>
        <name>Fe cation</name>
        <dbReference type="ChEBI" id="CHEBI:24875"/>
    </ligand>
</feature>
<feature type="binding site" evidence="6">
    <location>
        <begin position="132"/>
        <end position="136"/>
    </location>
    <ligand>
        <name>substrate</name>
    </ligand>
</feature>
<dbReference type="PANTHER" id="PTHR11735:SF6">
    <property type="entry name" value="TRNA N6-ADENOSINE THREONYLCARBAMOYLTRANSFERASE, MITOCHONDRIAL"/>
    <property type="match status" value="1"/>
</dbReference>
<dbReference type="NCBIfam" id="TIGR03723">
    <property type="entry name" value="T6A_TsaD_YgjD"/>
    <property type="match status" value="1"/>
</dbReference>
<sequence length="335" mass="36453">MLTLGIETSCDETAVGVVEDGTILSNIVSSQIAHSKYGGVVPELAARDHIRTVVPITKAALEVAQKRIRDIDLISVTRGPGLIGALLVGLSFAKSLSIALHKPFIGINHLEGHMYALRLNGDRLQHPYLVLTVSGGHTEVVLIEDEFVYRTLGRTTDDACGEAFDKVAKLLGLPYPGGPYIEKYARRGTVGAVTLPIPRPKKLSFSYAGLKTAVLYYVRDNPHYEPHDVAANFQESALQHLVEVVDKALEMTCVKHLGVVGGVSANLCLREKFRALAKRKKVTLHIPDIQYCTDNGAMIALAGERRFQRFGASDLTVDAVAREPLDAISLKNPKL</sequence>
<dbReference type="PROSITE" id="PS01016">
    <property type="entry name" value="GLYCOPROTEASE"/>
    <property type="match status" value="1"/>
</dbReference>
<comment type="subcellular location">
    <subcellularLocation>
        <location evidence="6">Cytoplasm</location>
    </subcellularLocation>
</comment>
<evidence type="ECO:0000256" key="4">
    <source>
        <dbReference type="ARBA" id="ARBA00023315"/>
    </source>
</evidence>
<dbReference type="PATRIC" id="fig|1703780.3.peg.260"/>
<evidence type="ECO:0000256" key="5">
    <source>
        <dbReference type="ARBA" id="ARBA00048117"/>
    </source>
</evidence>
<dbReference type="GO" id="GO:0061711">
    <property type="term" value="F:tRNA N(6)-L-threonylcarbamoyladenine synthase activity"/>
    <property type="evidence" value="ECO:0007669"/>
    <property type="project" value="UniProtKB-EC"/>
</dbReference>
<name>A0A0S8GKU9_UNCW3</name>
<keyword evidence="6" id="KW-0963">Cytoplasm</keyword>
<comment type="similarity">
    <text evidence="6">Belongs to the KAE1 / TsaD family.</text>
</comment>
<dbReference type="GO" id="GO:0002949">
    <property type="term" value="P:tRNA threonylcarbamoyladenosine modification"/>
    <property type="evidence" value="ECO:0007669"/>
    <property type="project" value="UniProtKB-UniRule"/>
</dbReference>
<feature type="binding site" evidence="6">
    <location>
        <position position="113"/>
    </location>
    <ligand>
        <name>Fe cation</name>
        <dbReference type="ChEBI" id="CHEBI:24875"/>
    </ligand>
</feature>
<organism evidence="8 9">
    <name type="scientific">candidate division WOR_3 bacterium SM23_60</name>
    <dbReference type="NCBI Taxonomy" id="1703780"/>
    <lineage>
        <taxon>Bacteria</taxon>
        <taxon>Bacteria division WOR-3</taxon>
    </lineage>
</organism>
<gene>
    <name evidence="6" type="primary">tsaD</name>
    <name evidence="8" type="ORF">AMJ87_01205</name>
</gene>
<comment type="caution">
    <text evidence="8">The sequence shown here is derived from an EMBL/GenBank/DDBJ whole genome shotgun (WGS) entry which is preliminary data.</text>
</comment>
<feature type="domain" description="Gcp-like" evidence="7">
    <location>
        <begin position="22"/>
        <end position="300"/>
    </location>
</feature>
<dbReference type="InterPro" id="IPR000905">
    <property type="entry name" value="Gcp-like_dom"/>
</dbReference>
<keyword evidence="6" id="KW-0408">Iron</keyword>
<keyword evidence="1 6" id="KW-0808">Transferase</keyword>
<dbReference type="EC" id="2.3.1.234" evidence="6"/>
<dbReference type="GO" id="GO:0005737">
    <property type="term" value="C:cytoplasm"/>
    <property type="evidence" value="ECO:0007669"/>
    <property type="project" value="UniProtKB-SubCell"/>
</dbReference>
<dbReference type="InterPro" id="IPR017861">
    <property type="entry name" value="KAE1/TsaD"/>
</dbReference>
<evidence type="ECO:0000313" key="9">
    <source>
        <dbReference type="Proteomes" id="UP000051096"/>
    </source>
</evidence>
<keyword evidence="3 6" id="KW-0479">Metal-binding</keyword>
<evidence type="ECO:0000256" key="3">
    <source>
        <dbReference type="ARBA" id="ARBA00022723"/>
    </source>
</evidence>
<dbReference type="AlphaFoldDB" id="A0A0S8GKU9"/>
<dbReference type="NCBIfam" id="TIGR00329">
    <property type="entry name" value="gcp_kae1"/>
    <property type="match status" value="1"/>
</dbReference>
<feature type="binding site" evidence="6">
    <location>
        <position position="165"/>
    </location>
    <ligand>
        <name>substrate</name>
    </ligand>
</feature>
<dbReference type="Gene3D" id="3.30.420.40">
    <property type="match status" value="2"/>
</dbReference>
<dbReference type="Proteomes" id="UP000051096">
    <property type="component" value="Unassembled WGS sequence"/>
</dbReference>
<accession>A0A0S8GKU9</accession>
<evidence type="ECO:0000313" key="8">
    <source>
        <dbReference type="EMBL" id="KPK73583.1"/>
    </source>
</evidence>
<dbReference type="InterPro" id="IPR043129">
    <property type="entry name" value="ATPase_NBD"/>
</dbReference>
<dbReference type="PRINTS" id="PR00789">
    <property type="entry name" value="OSIALOPTASE"/>
</dbReference>
<dbReference type="PANTHER" id="PTHR11735">
    <property type="entry name" value="TRNA N6-ADENOSINE THREONYLCARBAMOYLTRANSFERASE"/>
    <property type="match status" value="1"/>
</dbReference>
<dbReference type="HAMAP" id="MF_01445">
    <property type="entry name" value="TsaD"/>
    <property type="match status" value="1"/>
</dbReference>
<keyword evidence="2 6" id="KW-0819">tRNA processing</keyword>
<dbReference type="InterPro" id="IPR022450">
    <property type="entry name" value="TsaD"/>
</dbReference>
<keyword evidence="4 6" id="KW-0012">Acyltransferase</keyword>
<dbReference type="InterPro" id="IPR017860">
    <property type="entry name" value="Peptidase_M22_CS"/>
</dbReference>
<feature type="binding site" evidence="6">
    <location>
        <position position="182"/>
    </location>
    <ligand>
        <name>substrate</name>
    </ligand>
</feature>
<protein>
    <recommendedName>
        <fullName evidence="6">tRNA N6-adenosine threonylcarbamoyltransferase</fullName>
        <ecNumber evidence="6">2.3.1.234</ecNumber>
    </recommendedName>
    <alternativeName>
        <fullName evidence="6">N6-L-threonylcarbamoyladenine synthase</fullName>
        <shortName evidence="6">t(6)A synthase</shortName>
    </alternativeName>
    <alternativeName>
        <fullName evidence="6">t(6)A37 threonylcarbamoyladenosine biosynthesis protein TsaD</fullName>
    </alternativeName>
    <alternativeName>
        <fullName evidence="6">tRNA threonylcarbamoyladenosine biosynthesis protein TsaD</fullName>
    </alternativeName>
</protein>
<comment type="cofactor">
    <cofactor evidence="6">
        <name>Fe(2+)</name>
        <dbReference type="ChEBI" id="CHEBI:29033"/>
    </cofactor>
    <text evidence="6">Binds 1 Fe(2+) ion per subunit.</text>
</comment>
<dbReference type="CDD" id="cd24133">
    <property type="entry name" value="ASKHA_NBD_TsaD_bac"/>
    <property type="match status" value="1"/>
</dbReference>
<comment type="function">
    <text evidence="6">Required for the formation of a threonylcarbamoyl group on adenosine at position 37 (t(6)A37) in tRNAs that read codons beginning with adenine. Is involved in the transfer of the threonylcarbamoyl moiety of threonylcarbamoyl-AMP (TC-AMP) to the N6 group of A37, together with TsaE and TsaB. TsaD likely plays a direct catalytic role in this reaction.</text>
</comment>
<dbReference type="FunFam" id="3.30.420.40:FF:000012">
    <property type="entry name" value="tRNA N6-adenosine threonylcarbamoyltransferase"/>
    <property type="match status" value="1"/>
</dbReference>